<evidence type="ECO:0000256" key="7">
    <source>
        <dbReference type="ARBA" id="ARBA00022963"/>
    </source>
</evidence>
<dbReference type="Pfam" id="PF12357">
    <property type="entry name" value="PLD_C"/>
    <property type="match status" value="1"/>
</dbReference>
<evidence type="ECO:0000256" key="3">
    <source>
        <dbReference type="ARBA" id="ARBA00022723"/>
    </source>
</evidence>
<keyword evidence="6 9" id="KW-0106">Calcium</keyword>
<dbReference type="GO" id="GO:0005886">
    <property type="term" value="C:plasma membrane"/>
    <property type="evidence" value="ECO:0007669"/>
    <property type="project" value="TreeGrafter"/>
</dbReference>
<evidence type="ECO:0000256" key="6">
    <source>
        <dbReference type="ARBA" id="ARBA00022837"/>
    </source>
</evidence>
<dbReference type="AlphaFoldDB" id="A0AAV5IWT7"/>
<dbReference type="PROSITE" id="PS50035">
    <property type="entry name" value="PLD"/>
    <property type="match status" value="2"/>
</dbReference>
<comment type="catalytic activity">
    <reaction evidence="1 9">
        <text>a 1,2-diacyl-sn-glycero-3-phosphocholine + H2O = a 1,2-diacyl-sn-glycero-3-phosphate + choline + H(+)</text>
        <dbReference type="Rhea" id="RHEA:14445"/>
        <dbReference type="ChEBI" id="CHEBI:15354"/>
        <dbReference type="ChEBI" id="CHEBI:15377"/>
        <dbReference type="ChEBI" id="CHEBI:15378"/>
        <dbReference type="ChEBI" id="CHEBI:57643"/>
        <dbReference type="ChEBI" id="CHEBI:58608"/>
        <dbReference type="EC" id="3.1.4.4"/>
    </reaction>
</comment>
<dbReference type="EMBL" id="BPVZ01000020">
    <property type="protein sequence ID" value="GKV03270.1"/>
    <property type="molecule type" value="Genomic_DNA"/>
</dbReference>
<dbReference type="EC" id="3.1.4.4" evidence="2 9"/>
<keyword evidence="4" id="KW-0677">Repeat</keyword>
<dbReference type="GO" id="GO:0004630">
    <property type="term" value="F:phospholipase D activity"/>
    <property type="evidence" value="ECO:0007669"/>
    <property type="project" value="UniProtKB-EC"/>
</dbReference>
<evidence type="ECO:0000256" key="5">
    <source>
        <dbReference type="ARBA" id="ARBA00022801"/>
    </source>
</evidence>
<sequence length="799" mass="91163">MFAKGGFRTQPGGGENAPRWLLPLGLKGQVLKFGCRTANKAVRVVTKRSLGQDGLFATIDFGNATVARTKCVADSIEPYWNEVFRIYCAHSVSRIAFTIKEDNIWGEQSVAGKLWKVKTIGKAYFPVAGLTTNLQAIDICMNILDEGRNQIEEESYLHVKILFISSLQESQWFPKIGSPKFTAVPYSFYPGRGGCRVTLYQDAHVHNNFNPTLILSSGEERHYETNRCWEDMYESISKAKQLIYIAGWSFHPKVRLVREGGNSEVLNSKGEAFEVYEHIKTNANETRNFFRATAVQCHLCSRSFGHNKVIDTNLSKFLYSHHSKMVLVDSDVPWGETQERRIVSYIGGLDLNTGRYDTPEHSLFRTLDTVHKDDFHQSCFRGASREKGGPRLPWHDIHCKIEGPAAWDVMHTFEQRWALEVGNINLLLPNDPDLISDPSPVMLPLNPESWNVQVFRSMDNGAAAGYPTDLFEMVSRGLVSRKGVTIEQSIQDAYVNAIRRAKNFIYIENQFFLGSSFAWTQTHTGVKALHIIPKEISLKIVRKIKANERFSVYVVIPMWPEGSAGSFFSQAMLDWQWRTMEMMYADIAQALQETGIQANPRDYLSFFCLGNREVKQDSDFCPPNKPSSDTHYSKAQCTRRFMIYVHSKMMIVDDDYIIVGSANINQRSMDGTRDTEIAMGAYQPYHIADGQRQARGNVHDFRMALWCEHIGELKESFIFPQSLVCMQQVNEIADRNWDLFTSKNFNQDLPCHLLRYPFQVHDNGEIAPLPETEFFPDTQTRIKSVDSNHAKWIFPSFTA</sequence>
<dbReference type="Pfam" id="PF00614">
    <property type="entry name" value="PLDc"/>
    <property type="match status" value="1"/>
</dbReference>
<evidence type="ECO:0000256" key="8">
    <source>
        <dbReference type="ARBA" id="ARBA00023098"/>
    </source>
</evidence>
<keyword evidence="3" id="KW-0479">Metal-binding</keyword>
<evidence type="ECO:0000313" key="11">
    <source>
        <dbReference type="EMBL" id="GKV03270.1"/>
    </source>
</evidence>
<dbReference type="SMART" id="SM00155">
    <property type="entry name" value="PLDc"/>
    <property type="match status" value="2"/>
</dbReference>
<dbReference type="InterPro" id="IPR015679">
    <property type="entry name" value="PLipase_D_fam"/>
</dbReference>
<name>A0AAV5IWT7_9ROSI</name>
<comment type="caution">
    <text evidence="11">The sequence shown here is derived from an EMBL/GenBank/DDBJ whole genome shotgun (WGS) entry which is preliminary data.</text>
</comment>
<reference evidence="11 12" key="1">
    <citation type="journal article" date="2021" name="Commun. Biol.">
        <title>The genome of Shorea leprosula (Dipterocarpaceae) highlights the ecological relevance of drought in aseasonal tropical rainforests.</title>
        <authorList>
            <person name="Ng K.K.S."/>
            <person name="Kobayashi M.J."/>
            <person name="Fawcett J.A."/>
            <person name="Hatakeyama M."/>
            <person name="Paape T."/>
            <person name="Ng C.H."/>
            <person name="Ang C.C."/>
            <person name="Tnah L.H."/>
            <person name="Lee C.T."/>
            <person name="Nishiyama T."/>
            <person name="Sese J."/>
            <person name="O'Brien M.J."/>
            <person name="Copetti D."/>
            <person name="Mohd Noor M.I."/>
            <person name="Ong R.C."/>
            <person name="Putra M."/>
            <person name="Sireger I.Z."/>
            <person name="Indrioko S."/>
            <person name="Kosugi Y."/>
            <person name="Izuno A."/>
            <person name="Isagi Y."/>
            <person name="Lee S.L."/>
            <person name="Shimizu K.K."/>
        </authorList>
    </citation>
    <scope>NUCLEOTIDE SEQUENCE [LARGE SCALE GENOMIC DNA]</scope>
    <source>
        <strain evidence="11">214</strain>
    </source>
</reference>
<comment type="function">
    <text evidence="9">Hydrolyzes glycerol-phospholipids at the terminal phosphodiesteric bond.</text>
</comment>
<evidence type="ECO:0000259" key="10">
    <source>
        <dbReference type="PROSITE" id="PS50035"/>
    </source>
</evidence>
<keyword evidence="5 9" id="KW-0378">Hydrolase</keyword>
<dbReference type="InterPro" id="IPR024632">
    <property type="entry name" value="PLipase_D_C"/>
</dbReference>
<dbReference type="SUPFAM" id="SSF56024">
    <property type="entry name" value="Phospholipase D/nuclease"/>
    <property type="match status" value="2"/>
</dbReference>
<dbReference type="InterPro" id="IPR011402">
    <property type="entry name" value="PLipase_D_pln"/>
</dbReference>
<keyword evidence="7 9" id="KW-0442">Lipid degradation</keyword>
<gene>
    <name evidence="11" type="ORF">SLEP1_g15604</name>
</gene>
<dbReference type="Proteomes" id="UP001054252">
    <property type="component" value="Unassembled WGS sequence"/>
</dbReference>
<dbReference type="InterPro" id="IPR035892">
    <property type="entry name" value="C2_domain_sf"/>
</dbReference>
<dbReference type="SUPFAM" id="SSF49562">
    <property type="entry name" value="C2 domain (Calcium/lipid-binding domain, CaLB)"/>
    <property type="match status" value="1"/>
</dbReference>
<evidence type="ECO:0000256" key="4">
    <source>
        <dbReference type="ARBA" id="ARBA00022737"/>
    </source>
</evidence>
<evidence type="ECO:0000256" key="9">
    <source>
        <dbReference type="PIRNR" id="PIRNR036470"/>
    </source>
</evidence>
<evidence type="ECO:0000256" key="2">
    <source>
        <dbReference type="ARBA" id="ARBA00012027"/>
    </source>
</evidence>
<dbReference type="Gene3D" id="2.60.40.150">
    <property type="entry name" value="C2 domain"/>
    <property type="match status" value="1"/>
</dbReference>
<dbReference type="GO" id="GO:0005509">
    <property type="term" value="F:calcium ion binding"/>
    <property type="evidence" value="ECO:0007669"/>
    <property type="project" value="InterPro"/>
</dbReference>
<dbReference type="PIRSF" id="PIRSF036470">
    <property type="entry name" value="PLD_plant"/>
    <property type="match status" value="1"/>
</dbReference>
<accession>A0AAV5IWT7</accession>
<comment type="similarity">
    <text evidence="9">Belongs to the phospholipase D family. C2-PLD subfamily.</text>
</comment>
<feature type="domain" description="PLD phosphodiesterase" evidence="10">
    <location>
        <begin position="317"/>
        <end position="355"/>
    </location>
</feature>
<protein>
    <recommendedName>
        <fullName evidence="2 9">Phospholipase D</fullName>
        <ecNumber evidence="2 9">3.1.4.4</ecNumber>
    </recommendedName>
</protein>
<dbReference type="GO" id="GO:0009395">
    <property type="term" value="P:phospholipid catabolic process"/>
    <property type="evidence" value="ECO:0007669"/>
    <property type="project" value="TreeGrafter"/>
</dbReference>
<feature type="domain" description="PLD phosphodiesterase" evidence="10">
    <location>
        <begin position="641"/>
        <end position="668"/>
    </location>
</feature>
<keyword evidence="8" id="KW-0443">Lipid metabolism</keyword>
<proteinExistence type="inferred from homology"/>
<keyword evidence="12" id="KW-1185">Reference proteome</keyword>
<organism evidence="11 12">
    <name type="scientific">Rubroshorea leprosula</name>
    <dbReference type="NCBI Taxonomy" id="152421"/>
    <lineage>
        <taxon>Eukaryota</taxon>
        <taxon>Viridiplantae</taxon>
        <taxon>Streptophyta</taxon>
        <taxon>Embryophyta</taxon>
        <taxon>Tracheophyta</taxon>
        <taxon>Spermatophyta</taxon>
        <taxon>Magnoliopsida</taxon>
        <taxon>eudicotyledons</taxon>
        <taxon>Gunneridae</taxon>
        <taxon>Pentapetalae</taxon>
        <taxon>rosids</taxon>
        <taxon>malvids</taxon>
        <taxon>Malvales</taxon>
        <taxon>Dipterocarpaceae</taxon>
        <taxon>Rubroshorea</taxon>
    </lineage>
</organism>
<dbReference type="PANTHER" id="PTHR18896">
    <property type="entry name" value="PHOSPHOLIPASE D"/>
    <property type="match status" value="1"/>
</dbReference>
<comment type="cofactor">
    <cofactor evidence="9">
        <name>Ca(2+)</name>
        <dbReference type="ChEBI" id="CHEBI:29108"/>
    </cofactor>
</comment>
<dbReference type="PANTHER" id="PTHR18896:SF202">
    <property type="entry name" value="PHOSPHOLIPASE D ALPHA 3"/>
    <property type="match status" value="1"/>
</dbReference>
<dbReference type="InterPro" id="IPR001736">
    <property type="entry name" value="PLipase_D/transphosphatidylase"/>
</dbReference>
<dbReference type="Gene3D" id="3.30.870.10">
    <property type="entry name" value="Endonuclease Chain A"/>
    <property type="match status" value="2"/>
</dbReference>
<dbReference type="GO" id="GO:0046470">
    <property type="term" value="P:phosphatidylcholine metabolic process"/>
    <property type="evidence" value="ECO:0007669"/>
    <property type="project" value="InterPro"/>
</dbReference>
<evidence type="ECO:0000313" key="12">
    <source>
        <dbReference type="Proteomes" id="UP001054252"/>
    </source>
</evidence>
<evidence type="ECO:0000256" key="1">
    <source>
        <dbReference type="ARBA" id="ARBA00000798"/>
    </source>
</evidence>